<proteinExistence type="inferred from homology"/>
<dbReference type="Gene3D" id="3.10.20.30">
    <property type="match status" value="1"/>
</dbReference>
<dbReference type="CDD" id="cd00756">
    <property type="entry name" value="MoaE"/>
    <property type="match status" value="1"/>
</dbReference>
<evidence type="ECO:0000256" key="11">
    <source>
        <dbReference type="ARBA" id="ARBA00049878"/>
    </source>
</evidence>
<evidence type="ECO:0000256" key="1">
    <source>
        <dbReference type="ARBA" id="ARBA00005046"/>
    </source>
</evidence>
<dbReference type="PANTHER" id="PTHR23404">
    <property type="entry name" value="MOLYBDOPTERIN SYNTHASE RELATED"/>
    <property type="match status" value="1"/>
</dbReference>
<dbReference type="GO" id="GO:0030366">
    <property type="term" value="F:molybdopterin synthase activity"/>
    <property type="evidence" value="ECO:0007669"/>
    <property type="project" value="UniProtKB-EC"/>
</dbReference>
<evidence type="ECO:0000256" key="5">
    <source>
        <dbReference type="ARBA" id="ARBA00023150"/>
    </source>
</evidence>
<evidence type="ECO:0000256" key="3">
    <source>
        <dbReference type="ARBA" id="ARBA00011950"/>
    </source>
</evidence>
<dbReference type="SUPFAM" id="SSF54690">
    <property type="entry name" value="Molybdopterin synthase subunit MoaE"/>
    <property type="match status" value="1"/>
</dbReference>
<keyword evidence="5" id="KW-0501">Molybdenum cofactor biosynthesis</keyword>
<gene>
    <name evidence="12" type="ORF">HYX28_00560</name>
</gene>
<evidence type="ECO:0000256" key="10">
    <source>
        <dbReference type="ARBA" id="ARBA00032474"/>
    </source>
</evidence>
<accession>A0A932A6V8</accession>
<dbReference type="Pfam" id="PF02597">
    <property type="entry name" value="ThiS"/>
    <property type="match status" value="1"/>
</dbReference>
<evidence type="ECO:0000256" key="7">
    <source>
        <dbReference type="ARBA" id="ARBA00029745"/>
    </source>
</evidence>
<dbReference type="AlphaFoldDB" id="A0A932A6V8"/>
<dbReference type="CDD" id="cd00754">
    <property type="entry name" value="Ubl_MoaD"/>
    <property type="match status" value="1"/>
</dbReference>
<evidence type="ECO:0000256" key="2">
    <source>
        <dbReference type="ARBA" id="ARBA00005426"/>
    </source>
</evidence>
<sequence>MQVRVLFFGMLKEIAGGGEQRLTLGDGARLADALFECEKKWPKLGDHLPTTATAINQEFAPVESGLKEGDEIALLPPVSGGAPDAEAFVRVQRERIVPHDIVPKLERAEDGAIVIFDGIVRNHSRGRETKYLEYEAYEPMALKQMQQLAVEARQKFAIRNVALVHRLGRLEIGESSVLIAVYSAHRAAAFEACRWLIDTLKQTVPIWKKEFFADGAVWADGEAFPAAIPTAGKAAKS</sequence>
<evidence type="ECO:0000313" key="12">
    <source>
        <dbReference type="EMBL" id="MBI2677251.1"/>
    </source>
</evidence>
<dbReference type="GO" id="GO:0006777">
    <property type="term" value="P:Mo-molybdopterin cofactor biosynthetic process"/>
    <property type="evidence" value="ECO:0007669"/>
    <property type="project" value="UniProtKB-KW"/>
</dbReference>
<comment type="similarity">
    <text evidence="2">Belongs to the MoaE family.</text>
</comment>
<organism evidence="12 13">
    <name type="scientific">Candidatus Korobacter versatilis</name>
    <dbReference type="NCBI Taxonomy" id="658062"/>
    <lineage>
        <taxon>Bacteria</taxon>
        <taxon>Pseudomonadati</taxon>
        <taxon>Acidobacteriota</taxon>
        <taxon>Terriglobia</taxon>
        <taxon>Terriglobales</taxon>
        <taxon>Candidatus Korobacteraceae</taxon>
        <taxon>Candidatus Korobacter</taxon>
    </lineage>
</organism>
<evidence type="ECO:0000256" key="8">
    <source>
        <dbReference type="ARBA" id="ARBA00030407"/>
    </source>
</evidence>
<dbReference type="InterPro" id="IPR012675">
    <property type="entry name" value="Beta-grasp_dom_sf"/>
</dbReference>
<dbReference type="SUPFAM" id="SSF54285">
    <property type="entry name" value="MoaD/ThiS"/>
    <property type="match status" value="1"/>
</dbReference>
<dbReference type="Gene3D" id="3.90.1170.40">
    <property type="entry name" value="Molybdopterin biosynthesis MoaE subunit"/>
    <property type="match status" value="1"/>
</dbReference>
<dbReference type="EC" id="2.8.1.12" evidence="3"/>
<comment type="pathway">
    <text evidence="1">Cofactor biosynthesis; molybdopterin biosynthesis.</text>
</comment>
<protein>
    <recommendedName>
        <fullName evidence="4">Molybdopterin synthase catalytic subunit</fullName>
        <ecNumber evidence="3">2.8.1.12</ecNumber>
    </recommendedName>
    <alternativeName>
        <fullName evidence="9">MPT synthase subunit 2</fullName>
    </alternativeName>
    <alternativeName>
        <fullName evidence="7">Molybdenum cofactor biosynthesis protein E</fullName>
    </alternativeName>
    <alternativeName>
        <fullName evidence="8">Molybdopterin-converting factor large subunit</fullName>
    </alternativeName>
    <alternativeName>
        <fullName evidence="10">Molybdopterin-converting factor subunit 2</fullName>
    </alternativeName>
</protein>
<evidence type="ECO:0000256" key="9">
    <source>
        <dbReference type="ARBA" id="ARBA00030781"/>
    </source>
</evidence>
<dbReference type="InterPro" id="IPR036563">
    <property type="entry name" value="MoaE_sf"/>
</dbReference>
<comment type="subunit">
    <text evidence="6">Heterotetramer of 2 MoaD subunits and 2 MoaE subunits. Also stable as homodimer. The enzyme changes between these two forms during catalysis.</text>
</comment>
<evidence type="ECO:0000256" key="4">
    <source>
        <dbReference type="ARBA" id="ARBA00013858"/>
    </source>
</evidence>
<dbReference type="InterPro" id="IPR003749">
    <property type="entry name" value="ThiS/MoaD-like"/>
</dbReference>
<reference evidence="12" key="1">
    <citation type="submission" date="2020-07" db="EMBL/GenBank/DDBJ databases">
        <title>Huge and variable diversity of episymbiotic CPR bacteria and DPANN archaea in groundwater ecosystems.</title>
        <authorList>
            <person name="He C.Y."/>
            <person name="Keren R."/>
            <person name="Whittaker M."/>
            <person name="Farag I.F."/>
            <person name="Doudna J."/>
            <person name="Cate J.H.D."/>
            <person name="Banfield J.F."/>
        </authorList>
    </citation>
    <scope>NUCLEOTIDE SEQUENCE</scope>
    <source>
        <strain evidence="12">NC_groundwater_580_Pr5_B-0.1um_64_19</strain>
    </source>
</reference>
<dbReference type="Pfam" id="PF02391">
    <property type="entry name" value="MoaE"/>
    <property type="match status" value="1"/>
</dbReference>
<comment type="catalytic activity">
    <reaction evidence="11">
        <text>2 [molybdopterin-synthase sulfur-carrier protein]-C-terminal-Gly-aminoethanethioate + cyclic pyranopterin phosphate + H2O = molybdopterin + 2 [molybdopterin-synthase sulfur-carrier protein]-C-terminal Gly-Gly + 2 H(+)</text>
        <dbReference type="Rhea" id="RHEA:26333"/>
        <dbReference type="Rhea" id="RHEA-COMP:12202"/>
        <dbReference type="Rhea" id="RHEA-COMP:19907"/>
        <dbReference type="ChEBI" id="CHEBI:15377"/>
        <dbReference type="ChEBI" id="CHEBI:15378"/>
        <dbReference type="ChEBI" id="CHEBI:58698"/>
        <dbReference type="ChEBI" id="CHEBI:59648"/>
        <dbReference type="ChEBI" id="CHEBI:90778"/>
        <dbReference type="ChEBI" id="CHEBI:232372"/>
        <dbReference type="EC" id="2.8.1.12"/>
    </reaction>
</comment>
<evidence type="ECO:0000313" key="13">
    <source>
        <dbReference type="Proteomes" id="UP000779809"/>
    </source>
</evidence>
<name>A0A932A6V8_9BACT</name>
<comment type="caution">
    <text evidence="12">The sequence shown here is derived from an EMBL/GenBank/DDBJ whole genome shotgun (WGS) entry which is preliminary data.</text>
</comment>
<dbReference type="InterPro" id="IPR003448">
    <property type="entry name" value="Mopterin_biosynth_MoaE"/>
</dbReference>
<evidence type="ECO:0000256" key="6">
    <source>
        <dbReference type="ARBA" id="ARBA00026066"/>
    </source>
</evidence>
<dbReference type="Proteomes" id="UP000779809">
    <property type="component" value="Unassembled WGS sequence"/>
</dbReference>
<dbReference type="InterPro" id="IPR016155">
    <property type="entry name" value="Mopterin_synth/thiamin_S_b"/>
</dbReference>
<dbReference type="EMBL" id="JACPNR010000002">
    <property type="protein sequence ID" value="MBI2677251.1"/>
    <property type="molecule type" value="Genomic_DNA"/>
</dbReference>